<accession>A0ABN7MVH3</accession>
<organism evidence="1 2">
    <name type="scientific">Paraburkholderia haematera</name>
    <dbReference type="NCBI Taxonomy" id="2793077"/>
    <lineage>
        <taxon>Bacteria</taxon>
        <taxon>Pseudomonadati</taxon>
        <taxon>Pseudomonadota</taxon>
        <taxon>Betaproteobacteria</taxon>
        <taxon>Burkholderiales</taxon>
        <taxon>Burkholderiaceae</taxon>
        <taxon>Paraburkholderia</taxon>
    </lineage>
</organism>
<reference evidence="1 2" key="1">
    <citation type="submission" date="2021-02" db="EMBL/GenBank/DDBJ databases">
        <authorList>
            <person name="Vanwijnsberghe S."/>
        </authorList>
    </citation>
    <scope>NUCLEOTIDE SEQUENCE [LARGE SCALE GENOMIC DNA]</scope>
    <source>
        <strain evidence="1 2">LMG 31837</strain>
    </source>
</reference>
<dbReference type="Pfam" id="PF11811">
    <property type="entry name" value="DUF3331"/>
    <property type="match status" value="1"/>
</dbReference>
<sequence>MQADLADDGCWCAALRLLDGGSSCEWAASRLAPRLEAAKVPAAKIDACRECVVRVLDRVSAKIVVVYWCDATSCRYGDQLWRVGVSRRRGRCALSGAPIKAGDAVYRPRQGRPRPVNAAAMMLAAEVERVSPG</sequence>
<evidence type="ECO:0000313" key="2">
    <source>
        <dbReference type="Proteomes" id="UP000672526"/>
    </source>
</evidence>
<proteinExistence type="predicted"/>
<dbReference type="Proteomes" id="UP000672526">
    <property type="component" value="Unassembled WGS sequence"/>
</dbReference>
<dbReference type="RefSeq" id="WP_211616432.1">
    <property type="nucleotide sequence ID" value="NZ_CAJNBK010000032.1"/>
</dbReference>
<comment type="caution">
    <text evidence="1">The sequence shown here is derived from an EMBL/GenBank/DDBJ whole genome shotgun (WGS) entry which is preliminary data.</text>
</comment>
<name>A0ABN7MVH3_9BURK</name>
<protein>
    <recommendedName>
        <fullName evidence="3">DUF3331 domain-containing protein</fullName>
    </recommendedName>
</protein>
<dbReference type="EMBL" id="CAJNBK010000032">
    <property type="protein sequence ID" value="CAE6825424.1"/>
    <property type="molecule type" value="Genomic_DNA"/>
</dbReference>
<keyword evidence="2" id="KW-1185">Reference proteome</keyword>
<gene>
    <name evidence="1" type="ORF">R69888_06312</name>
</gene>
<evidence type="ECO:0000313" key="1">
    <source>
        <dbReference type="EMBL" id="CAE6825424.1"/>
    </source>
</evidence>
<dbReference type="InterPro" id="IPR021769">
    <property type="entry name" value="DUF3331"/>
</dbReference>
<evidence type="ECO:0008006" key="3">
    <source>
        <dbReference type="Google" id="ProtNLM"/>
    </source>
</evidence>